<feature type="region of interest" description="Disordered" evidence="1">
    <location>
        <begin position="149"/>
        <end position="205"/>
    </location>
</feature>
<keyword evidence="4" id="KW-1185">Reference proteome</keyword>
<accession>A0A9P7AUD6</accession>
<name>A0A9P7AUD6_9HELO</name>
<feature type="transmembrane region" description="Helical" evidence="2">
    <location>
        <begin position="74"/>
        <end position="94"/>
    </location>
</feature>
<dbReference type="EMBL" id="VNKQ01000014">
    <property type="protein sequence ID" value="KAG0646753.1"/>
    <property type="molecule type" value="Genomic_DNA"/>
</dbReference>
<keyword evidence="2" id="KW-0812">Transmembrane</keyword>
<sequence length="205" mass="23418">MNQSTILKRILFAPPSLRSFLIPRTYFPAPRSYSSSIQSITQPSFWTSLVPKPFRNHSKDKSPSKPKSKEWNPATFFIFVFLLIGSMSIQMIALKNTHAAFDRRSNAKIGLLREVIERIQKGEDVDVEGLLGTGDAKREKEWEEVLQEIEREDQAWDDAQSRRPSRKSKTSSEAEGPPADWKPAEILKEKAVPEKPKTEAPRGFY</sequence>
<evidence type="ECO:0000256" key="2">
    <source>
        <dbReference type="SAM" id="Phobius"/>
    </source>
</evidence>
<dbReference type="AlphaFoldDB" id="A0A9P7AUD6"/>
<gene>
    <name evidence="3" type="ORF">D0Z07_6350</name>
</gene>
<comment type="caution">
    <text evidence="3">The sequence shown here is derived from an EMBL/GenBank/DDBJ whole genome shotgun (WGS) entry which is preliminary data.</text>
</comment>
<proteinExistence type="predicted"/>
<keyword evidence="2" id="KW-1133">Transmembrane helix</keyword>
<evidence type="ECO:0000256" key="1">
    <source>
        <dbReference type="SAM" id="MobiDB-lite"/>
    </source>
</evidence>
<dbReference type="Proteomes" id="UP000785200">
    <property type="component" value="Unassembled WGS sequence"/>
</dbReference>
<dbReference type="InterPro" id="IPR035213">
    <property type="entry name" value="DUF5321"/>
</dbReference>
<keyword evidence="2" id="KW-0472">Membrane</keyword>
<dbReference type="OrthoDB" id="2253354at2759"/>
<protein>
    <submittedName>
        <fullName evidence="3">Uncharacterized protein</fullName>
    </submittedName>
</protein>
<reference evidence="3" key="1">
    <citation type="submission" date="2019-07" db="EMBL/GenBank/DDBJ databases">
        <title>Hyphodiscus hymeniophilus genome sequencing and assembly.</title>
        <authorList>
            <person name="Kramer G."/>
            <person name="Nodwell J."/>
        </authorList>
    </citation>
    <scope>NUCLEOTIDE SEQUENCE</scope>
    <source>
        <strain evidence="3">ATCC 34498</strain>
    </source>
</reference>
<dbReference type="Pfam" id="PF17254">
    <property type="entry name" value="DUF5321"/>
    <property type="match status" value="1"/>
</dbReference>
<evidence type="ECO:0000313" key="4">
    <source>
        <dbReference type="Proteomes" id="UP000785200"/>
    </source>
</evidence>
<evidence type="ECO:0000313" key="3">
    <source>
        <dbReference type="EMBL" id="KAG0646753.1"/>
    </source>
</evidence>
<feature type="compositionally biased region" description="Basic and acidic residues" evidence="1">
    <location>
        <begin position="182"/>
        <end position="205"/>
    </location>
</feature>
<organism evidence="3 4">
    <name type="scientific">Hyphodiscus hymeniophilus</name>
    <dbReference type="NCBI Taxonomy" id="353542"/>
    <lineage>
        <taxon>Eukaryota</taxon>
        <taxon>Fungi</taxon>
        <taxon>Dikarya</taxon>
        <taxon>Ascomycota</taxon>
        <taxon>Pezizomycotina</taxon>
        <taxon>Leotiomycetes</taxon>
        <taxon>Helotiales</taxon>
        <taxon>Hyphodiscaceae</taxon>
        <taxon>Hyphodiscus</taxon>
    </lineage>
</organism>